<evidence type="ECO:0000313" key="1">
    <source>
        <dbReference type="EMBL" id="KNC77137.1"/>
    </source>
</evidence>
<dbReference type="eggNOG" id="ENOG502RXX9">
    <property type="taxonomic scope" value="Eukaryota"/>
</dbReference>
<dbReference type="GeneID" id="25910900"/>
<dbReference type="OrthoDB" id="10255646at2759"/>
<dbReference type="PANTHER" id="PTHR39332">
    <property type="entry name" value="BLL4707 PROTEIN"/>
    <property type="match status" value="1"/>
</dbReference>
<dbReference type="InterPro" id="IPR023393">
    <property type="entry name" value="START-like_dom_sf"/>
</dbReference>
<dbReference type="EMBL" id="KQ242829">
    <property type="protein sequence ID" value="KNC77137.1"/>
    <property type="molecule type" value="Genomic_DNA"/>
</dbReference>
<accession>A0A0L0FK40</accession>
<dbReference type="Gene3D" id="3.30.530.20">
    <property type="match status" value="1"/>
</dbReference>
<evidence type="ECO:0008006" key="3">
    <source>
        <dbReference type="Google" id="ProtNLM"/>
    </source>
</evidence>
<protein>
    <recommendedName>
        <fullName evidence="3">Bet v I/Major latex protein domain-containing protein</fullName>
    </recommendedName>
</protein>
<keyword evidence="2" id="KW-1185">Reference proteome</keyword>
<dbReference type="RefSeq" id="XP_014151039.1">
    <property type="nucleotide sequence ID" value="XM_014295564.1"/>
</dbReference>
<dbReference type="Proteomes" id="UP000054560">
    <property type="component" value="Unassembled WGS sequence"/>
</dbReference>
<gene>
    <name evidence="1" type="ORF">SARC_10396</name>
</gene>
<reference evidence="1 2" key="1">
    <citation type="submission" date="2011-02" db="EMBL/GenBank/DDBJ databases">
        <title>The Genome Sequence of Sphaeroforma arctica JP610.</title>
        <authorList>
            <consortium name="The Broad Institute Genome Sequencing Platform"/>
            <person name="Russ C."/>
            <person name="Cuomo C."/>
            <person name="Young S.K."/>
            <person name="Zeng Q."/>
            <person name="Gargeya S."/>
            <person name="Alvarado L."/>
            <person name="Berlin A."/>
            <person name="Chapman S.B."/>
            <person name="Chen Z."/>
            <person name="Freedman E."/>
            <person name="Gellesch M."/>
            <person name="Goldberg J."/>
            <person name="Griggs A."/>
            <person name="Gujja S."/>
            <person name="Heilman E."/>
            <person name="Heiman D."/>
            <person name="Howarth C."/>
            <person name="Mehta T."/>
            <person name="Neiman D."/>
            <person name="Pearson M."/>
            <person name="Roberts A."/>
            <person name="Saif S."/>
            <person name="Shea T."/>
            <person name="Shenoy N."/>
            <person name="Sisk P."/>
            <person name="Stolte C."/>
            <person name="Sykes S."/>
            <person name="White J."/>
            <person name="Yandava C."/>
            <person name="Burger G."/>
            <person name="Gray M.W."/>
            <person name="Holland P.W.H."/>
            <person name="King N."/>
            <person name="Lang F.B.F."/>
            <person name="Roger A.J."/>
            <person name="Ruiz-Trillo I."/>
            <person name="Haas B."/>
            <person name="Nusbaum C."/>
            <person name="Birren B."/>
        </authorList>
    </citation>
    <scope>NUCLEOTIDE SEQUENCE [LARGE SCALE GENOMIC DNA]</scope>
    <source>
        <strain evidence="1 2">JP610</strain>
    </source>
</reference>
<sequence length="141" mass="15703">MSTTRVHESCVIKAPIEKIWTSVRNGQFTFWSSLKSAEVSGVEGQVGGTITLTFKDDTVQVVKILEISDYLHTLTYELVSSEPAISVMSAIHTIKLNKVTVDNSTFCEWISDYSSDVNQSVIQDSLYKRREAFADMASALE</sequence>
<dbReference type="SUPFAM" id="SSF55961">
    <property type="entry name" value="Bet v1-like"/>
    <property type="match status" value="1"/>
</dbReference>
<dbReference type="AlphaFoldDB" id="A0A0L0FK40"/>
<proteinExistence type="predicted"/>
<dbReference type="PANTHER" id="PTHR39332:SF7">
    <property type="entry name" value="SRPBCC FAMILY PROTEIN"/>
    <property type="match status" value="1"/>
</dbReference>
<evidence type="ECO:0000313" key="2">
    <source>
        <dbReference type="Proteomes" id="UP000054560"/>
    </source>
</evidence>
<organism evidence="1 2">
    <name type="scientific">Sphaeroforma arctica JP610</name>
    <dbReference type="NCBI Taxonomy" id="667725"/>
    <lineage>
        <taxon>Eukaryota</taxon>
        <taxon>Ichthyosporea</taxon>
        <taxon>Ichthyophonida</taxon>
        <taxon>Sphaeroforma</taxon>
    </lineage>
</organism>
<name>A0A0L0FK40_9EUKA</name>